<dbReference type="InterPro" id="IPR007869">
    <property type="entry name" value="Homing_endonuc_PI-Sce"/>
</dbReference>
<dbReference type="InterPro" id="IPR041658">
    <property type="entry name" value="AAA_lid_11"/>
</dbReference>
<dbReference type="GO" id="GO:0005938">
    <property type="term" value="C:cell cortex"/>
    <property type="evidence" value="ECO:0007669"/>
    <property type="project" value="UniProtKB-ARBA"/>
</dbReference>
<dbReference type="PANTHER" id="PTHR46532:SF13">
    <property type="entry name" value="CYTOPLASMIC DYNEIN 1 HEAVY CHAIN 1"/>
    <property type="match status" value="1"/>
</dbReference>
<feature type="domain" description="DOD-type homing endonuclease" evidence="17">
    <location>
        <begin position="2292"/>
        <end position="2357"/>
    </location>
</feature>
<comment type="similarity">
    <text evidence="2">Belongs to the dynein heavy chain family.</text>
</comment>
<dbReference type="InterPro" id="IPR054354">
    <property type="entry name" value="DYNC2H1-like_lid"/>
</dbReference>
<dbReference type="FunFam" id="3.40.50.300:FF:000122">
    <property type="entry name" value="Cytoplasmic dynein 1 heavy chain"/>
    <property type="match status" value="1"/>
</dbReference>
<comment type="subcellular location">
    <subcellularLocation>
        <location evidence="1">Cytoplasm</location>
        <location evidence="1">Cytoskeleton</location>
    </subcellularLocation>
</comment>
<dbReference type="InterPro" id="IPR004042">
    <property type="entry name" value="Intein_endonuc_central"/>
</dbReference>
<dbReference type="GO" id="GO:0005816">
    <property type="term" value="C:spindle pole body"/>
    <property type="evidence" value="ECO:0007669"/>
    <property type="project" value="UniProtKB-ARBA"/>
</dbReference>
<keyword evidence="13" id="KW-0206">Cytoskeleton</keyword>
<dbReference type="Gene3D" id="1.10.8.710">
    <property type="match status" value="1"/>
</dbReference>
<dbReference type="GO" id="GO:0005858">
    <property type="term" value="C:axonemal dynein complex"/>
    <property type="evidence" value="ECO:0007669"/>
    <property type="project" value="TreeGrafter"/>
</dbReference>
<reference evidence="18" key="1">
    <citation type="submission" date="2022-07" db="EMBL/GenBank/DDBJ databases">
        <title>Phylogenomic reconstructions and comparative analyses of Kickxellomycotina fungi.</title>
        <authorList>
            <person name="Reynolds N.K."/>
            <person name="Stajich J.E."/>
            <person name="Barry K."/>
            <person name="Grigoriev I.V."/>
            <person name="Crous P."/>
            <person name="Smith M.E."/>
        </authorList>
    </citation>
    <scope>NUCLEOTIDE SEQUENCE</scope>
    <source>
        <strain evidence="18">NBRC 100468</strain>
    </source>
</reference>
<dbReference type="Proteomes" id="UP001150538">
    <property type="component" value="Unassembled WGS sequence"/>
</dbReference>
<dbReference type="Gene3D" id="3.10.28.10">
    <property type="entry name" value="Homing endonucleases"/>
    <property type="match status" value="1"/>
</dbReference>
<feature type="region of interest" description="Disordered" evidence="16">
    <location>
        <begin position="157"/>
        <end position="181"/>
    </location>
</feature>
<keyword evidence="9" id="KW-0067">ATP-binding</keyword>
<dbReference type="InterPro" id="IPR003593">
    <property type="entry name" value="AAA+_ATPase"/>
</dbReference>
<dbReference type="Pfam" id="PF05203">
    <property type="entry name" value="Hom_end_hint"/>
    <property type="match status" value="1"/>
</dbReference>
<dbReference type="EMBL" id="JANBPU010000118">
    <property type="protein sequence ID" value="KAJ1916035.1"/>
    <property type="molecule type" value="Genomic_DNA"/>
</dbReference>
<dbReference type="Gene3D" id="1.20.140.100">
    <property type="entry name" value="Dynein heavy chain, N-terminal domain 2"/>
    <property type="match status" value="1"/>
</dbReference>
<dbReference type="InterPro" id="IPR035699">
    <property type="entry name" value="AAA_6"/>
</dbReference>
<dbReference type="InterPro" id="IPR004273">
    <property type="entry name" value="Dynein_heavy_D6_P-loop"/>
</dbReference>
<evidence type="ECO:0000313" key="18">
    <source>
        <dbReference type="EMBL" id="KAJ1916035.1"/>
    </source>
</evidence>
<evidence type="ECO:0000256" key="16">
    <source>
        <dbReference type="SAM" id="MobiDB-lite"/>
    </source>
</evidence>
<dbReference type="GO" id="GO:0030908">
    <property type="term" value="P:protein splicing"/>
    <property type="evidence" value="ECO:0007669"/>
    <property type="project" value="InterPro"/>
</dbReference>
<dbReference type="InterPro" id="IPR036844">
    <property type="entry name" value="Hint_dom_sf"/>
</dbReference>
<name>A0A9W8A151_9FUNG</name>
<dbReference type="Pfam" id="PF17852">
    <property type="entry name" value="Dynein_AAA_lid"/>
    <property type="match status" value="1"/>
</dbReference>
<dbReference type="Pfam" id="PF12781">
    <property type="entry name" value="AAA_9"/>
    <property type="match status" value="1"/>
</dbReference>
<dbReference type="InterPro" id="IPR013602">
    <property type="entry name" value="Dynein_heavy_linker"/>
</dbReference>
<dbReference type="InterPro" id="IPR043157">
    <property type="entry name" value="Dynein_AAA1S"/>
</dbReference>
<dbReference type="Gene3D" id="1.10.8.720">
    <property type="entry name" value="Region D6 of dynein motor"/>
    <property type="match status" value="1"/>
</dbReference>
<dbReference type="Gene3D" id="3.40.50.300">
    <property type="entry name" value="P-loop containing nucleotide triphosphate hydrolases"/>
    <property type="match status" value="6"/>
</dbReference>
<evidence type="ECO:0000256" key="12">
    <source>
        <dbReference type="ARBA" id="ARBA00023175"/>
    </source>
</evidence>
<keyword evidence="5" id="KW-0963">Cytoplasm</keyword>
<dbReference type="Gene3D" id="3.10.490.20">
    <property type="match status" value="1"/>
</dbReference>
<feature type="region of interest" description="Disordered" evidence="16">
    <location>
        <begin position="1032"/>
        <end position="1089"/>
    </location>
</feature>
<dbReference type="GO" id="GO:0000070">
    <property type="term" value="P:mitotic sister chromatid segregation"/>
    <property type="evidence" value="ECO:0007669"/>
    <property type="project" value="UniProtKB-ARBA"/>
</dbReference>
<dbReference type="FunFam" id="1.20.920.30:FF:000001">
    <property type="entry name" value="Cytoplasmic dynein heavy chain 1"/>
    <property type="match status" value="1"/>
</dbReference>
<dbReference type="Pfam" id="PF12775">
    <property type="entry name" value="AAA_7"/>
    <property type="match status" value="1"/>
</dbReference>
<proteinExistence type="inferred from homology"/>
<dbReference type="GO" id="GO:0005524">
    <property type="term" value="F:ATP binding"/>
    <property type="evidence" value="ECO:0007669"/>
    <property type="project" value="UniProtKB-KW"/>
</dbReference>
<dbReference type="GO" id="GO:0030473">
    <property type="term" value="P:nuclear migration along microtubule"/>
    <property type="evidence" value="ECO:0007669"/>
    <property type="project" value="UniProtKB-ARBA"/>
</dbReference>
<dbReference type="GO" id="GO:0004519">
    <property type="term" value="F:endonuclease activity"/>
    <property type="evidence" value="ECO:0007669"/>
    <property type="project" value="InterPro"/>
</dbReference>
<dbReference type="FunFam" id="3.40.50.300:FF:000517">
    <property type="entry name" value="Cytoplasmic dynein heavy chain 1"/>
    <property type="match status" value="1"/>
</dbReference>
<dbReference type="InterPro" id="IPR007868">
    <property type="entry name" value="Hom_end_hint"/>
</dbReference>
<dbReference type="InterPro" id="IPR027434">
    <property type="entry name" value="Homing_endonucl"/>
</dbReference>
<dbReference type="Gene3D" id="1.20.920.30">
    <property type="match status" value="1"/>
</dbReference>
<evidence type="ECO:0000259" key="17">
    <source>
        <dbReference type="PROSITE" id="PS50819"/>
    </source>
</evidence>
<dbReference type="Gene3D" id="1.10.472.130">
    <property type="match status" value="1"/>
</dbReference>
<evidence type="ECO:0000256" key="8">
    <source>
        <dbReference type="ARBA" id="ARBA00022741"/>
    </source>
</evidence>
<keyword evidence="8" id="KW-0547">Nucleotide-binding</keyword>
<dbReference type="FunFam" id="1.10.8.710:FF:000005">
    <property type="entry name" value="Cytoplasmic dynein heavy chain 1"/>
    <property type="match status" value="1"/>
</dbReference>
<feature type="coiled-coil region" evidence="15">
    <location>
        <begin position="3940"/>
        <end position="4009"/>
    </location>
</feature>
<keyword evidence="11 15" id="KW-0175">Coiled coil</keyword>
<dbReference type="Pfam" id="PF08393">
    <property type="entry name" value="DHC_N2"/>
    <property type="match status" value="1"/>
</dbReference>
<dbReference type="Pfam" id="PF05204">
    <property type="entry name" value="Hom_end"/>
    <property type="match status" value="1"/>
</dbReference>
<dbReference type="FunFam" id="1.20.140.100:FF:000002">
    <property type="entry name" value="Cytoplasmic dynein heavy chain 1"/>
    <property type="match status" value="1"/>
</dbReference>
<dbReference type="SUPFAM" id="SSF52540">
    <property type="entry name" value="P-loop containing nucleoside triphosphate hydrolases"/>
    <property type="match status" value="4"/>
</dbReference>
<evidence type="ECO:0000256" key="10">
    <source>
        <dbReference type="ARBA" id="ARBA00023017"/>
    </source>
</evidence>
<dbReference type="CDD" id="cd00009">
    <property type="entry name" value="AAA"/>
    <property type="match status" value="2"/>
</dbReference>
<dbReference type="Gene3D" id="1.10.287.2620">
    <property type="match status" value="1"/>
</dbReference>
<dbReference type="InterPro" id="IPR027417">
    <property type="entry name" value="P-loop_NTPase"/>
</dbReference>
<evidence type="ECO:0000313" key="19">
    <source>
        <dbReference type="Proteomes" id="UP001150538"/>
    </source>
</evidence>
<evidence type="ECO:0000256" key="7">
    <source>
        <dbReference type="ARBA" id="ARBA00022737"/>
    </source>
</evidence>
<feature type="region of interest" description="Disordered" evidence="16">
    <location>
        <begin position="233"/>
        <end position="258"/>
    </location>
</feature>
<dbReference type="Gene3D" id="1.20.58.1120">
    <property type="match status" value="1"/>
</dbReference>
<dbReference type="InterPro" id="IPR024317">
    <property type="entry name" value="Dynein_heavy_chain_D4_dom"/>
</dbReference>
<evidence type="ECO:0000256" key="5">
    <source>
        <dbReference type="ARBA" id="ARBA00022490"/>
    </source>
</evidence>
<evidence type="ECO:0000256" key="3">
    <source>
        <dbReference type="ARBA" id="ARBA00011655"/>
    </source>
</evidence>
<dbReference type="Gene3D" id="6.10.140.1060">
    <property type="match status" value="1"/>
</dbReference>
<dbReference type="Gene3D" id="3.20.180.20">
    <property type="entry name" value="Dynein heavy chain, N-terminal domain 2"/>
    <property type="match status" value="1"/>
</dbReference>
<dbReference type="OrthoDB" id="447173at2759"/>
<dbReference type="Pfam" id="PF12774">
    <property type="entry name" value="AAA_6"/>
    <property type="match status" value="1"/>
</dbReference>
<evidence type="ECO:0000256" key="9">
    <source>
        <dbReference type="ARBA" id="ARBA00022840"/>
    </source>
</evidence>
<dbReference type="InterPro" id="IPR041466">
    <property type="entry name" value="Dynein_AAA5_ext"/>
</dbReference>
<dbReference type="InterPro" id="IPR042219">
    <property type="entry name" value="AAA_lid_11_sf"/>
</dbReference>
<feature type="coiled-coil region" evidence="15">
    <location>
        <begin position="1442"/>
        <end position="1469"/>
    </location>
</feature>
<organism evidence="18 19">
    <name type="scientific">Mycoemilia scoparia</name>
    <dbReference type="NCBI Taxonomy" id="417184"/>
    <lineage>
        <taxon>Eukaryota</taxon>
        <taxon>Fungi</taxon>
        <taxon>Fungi incertae sedis</taxon>
        <taxon>Zoopagomycota</taxon>
        <taxon>Kickxellomycotina</taxon>
        <taxon>Kickxellomycetes</taxon>
        <taxon>Kickxellales</taxon>
        <taxon>Kickxellaceae</taxon>
        <taxon>Mycoemilia</taxon>
    </lineage>
</organism>
<evidence type="ECO:0000256" key="1">
    <source>
        <dbReference type="ARBA" id="ARBA00004245"/>
    </source>
</evidence>
<dbReference type="SUPFAM" id="SSF55608">
    <property type="entry name" value="Homing endonucleases"/>
    <property type="match status" value="1"/>
</dbReference>
<dbReference type="PANTHER" id="PTHR46532">
    <property type="entry name" value="MALE FERTILITY FACTOR KL5"/>
    <property type="match status" value="1"/>
</dbReference>
<keyword evidence="12" id="KW-0505">Motor protein</keyword>
<dbReference type="FunFam" id="1.20.920.20:FF:000002">
    <property type="entry name" value="Cytoplasmic dynein 1 heavy chain"/>
    <property type="match status" value="1"/>
</dbReference>
<comment type="caution">
    <text evidence="18">The sequence shown here is derived from an EMBL/GenBank/DDBJ whole genome shotgun (WGS) entry which is preliminary data.</text>
</comment>
<dbReference type="Gene3D" id="2.170.16.10">
    <property type="entry name" value="Hedgehog/Intein (Hint) domain"/>
    <property type="match status" value="1"/>
</dbReference>
<dbReference type="FunFam" id="1.10.287.2620:FF:000001">
    <property type="entry name" value="Cytoplasmic dynein heavy chain 1"/>
    <property type="match status" value="1"/>
</dbReference>
<dbReference type="Pfam" id="PF12777">
    <property type="entry name" value="MT"/>
    <property type="match status" value="1"/>
</dbReference>
<keyword evidence="10" id="KW-0243">Dynein</keyword>
<dbReference type="GO" id="GO:0051959">
    <property type="term" value="F:dynein light intermediate chain binding"/>
    <property type="evidence" value="ECO:0007669"/>
    <property type="project" value="InterPro"/>
</dbReference>
<evidence type="ECO:0000256" key="14">
    <source>
        <dbReference type="ARBA" id="ARBA00033439"/>
    </source>
</evidence>
<dbReference type="GO" id="GO:0005868">
    <property type="term" value="C:cytoplasmic dynein complex"/>
    <property type="evidence" value="ECO:0007669"/>
    <property type="project" value="UniProtKB-ARBA"/>
</dbReference>
<dbReference type="Pfam" id="PF08385">
    <property type="entry name" value="DHC_N1"/>
    <property type="match status" value="1"/>
</dbReference>
<dbReference type="FunFam" id="1.20.58.1120:FF:000003">
    <property type="entry name" value="Cytoplasmic dynein heavy chain 1"/>
    <property type="match status" value="1"/>
</dbReference>
<feature type="coiled-coil region" evidence="15">
    <location>
        <begin position="3749"/>
        <end position="3790"/>
    </location>
</feature>
<dbReference type="FunFam" id="1.10.8.720:FF:000003">
    <property type="entry name" value="Cytoplasmic dynein heavy chain 2"/>
    <property type="match status" value="1"/>
</dbReference>
<dbReference type="Pfam" id="PF12780">
    <property type="entry name" value="AAA_8"/>
    <property type="match status" value="1"/>
</dbReference>
<dbReference type="InterPro" id="IPR024743">
    <property type="entry name" value="Dynein_HC_stalk"/>
</dbReference>
<dbReference type="FunFam" id="1.10.472.130:FF:000002">
    <property type="entry name" value="Cytoplasmic dynein heavy chain 1"/>
    <property type="match status" value="1"/>
</dbReference>
<sequence>MVIESGSASMISNDQTITAGGPGLMMEESATAPVICDANLVKQYILNLIPILLGREDEEDAITALFAFPEASSKCKQFANDPQVPVLYVNKENETPEKGEDGEEEEAMAFSFSTVTYSLSFELVWSPTHVGSIALIKRAGTLDPSLPLSSQIQITNLPGPAAMGTGRSSTTAAEKDAEGKASGSSVEAAVALASNNPYETLHAYIHYAVSPYFNAFINAKEKSDSAAAAAAAAESSGGTGSGDLSGGRRDDKDAQSGVPLAKKKIAELELSLLHLQQNMDIPDIHLNIHPVVVNAVNECRRNGVRITVDAIPASQLSDSTFLNHLQSDVNGWIKEIQKVTKLDRDPASGTASQEINFWQSMERALNHIEDQLAGDEVVLTMDILKAAKRFHATVSFRTDTGLKESTERVTKYNILMKDFPLNELLSATDIGKIKEALDLIFGHLNKKLKISPYPVRRVLPLVEAISRDLQDQVSRILGQRRLMYMPYDSFERLTSDCAEMFQAWDDHVKDFTNVAREVTRKRMEKFIPIKVHFYHAPLQERLYFVSQFRSQHEQLQQTITRVMSSSSGNLGFTSGSHIREVDDTNEKEVGIRDTVDAVEEIHLAYDSVKGVDVLDITPDGTEAWEHAETVYNERVSRVENQIISQLRDHLAMAKNASEMFRVFSKFNALFIRPKIRGAIKEYQNQLIDSVKEDIRKLHDKFKMHYRQSEAYVMSQLRDVPPVSGGIIWTRQIERQLDLYMQRIEDVLGKGWEMYAEGQRLHSDSTSFRRKLDSRLLYDAWYTEISRRDLSVSGRVFLITRHRASDQPFQLNVNFDAQLITLFKEVRQLLWLGFQVPHTLVNVARDGKRIYPFAVSLIETVRTYRNVLYQIAENPSIATLVAGCLKDAQTLIQKGFHLKWDHFVNAFDYGISGSTAGLQQTIGGIESSESYHINFVNEFSSTIALLQDKTTSIIEINNKITAAVVELGRCPYAAKDIETILEQIQTLVDKLNLENYTNLERWVQDLDSRIEKVLMARLKDAITMWITEFSQEANERDSGDNGDVGPGNADTRLSRNIQHGFGVDETPTKRRNKKQLQSTHKSNGKDESQEVVKPQFQALVHQLCIRNQQMYLDPPIEHARASWYNQLHAWMSVVCCQRRPQASRYELTADNDDSADDEAEYLARFDVVKSYGQQPATRPRTYKNIYSIINDDTLSKAYTVIEKRIEQAADYVKVWMQYQALWDLDVDQVLHFLGDDLRRWQEMLLQIKQSRSTFDNSEVEKHIGAHCIIDYEQVQSKVNAKYDAWQRDILNRFGNKLSDAIHLRYEEISAARRELEQHSVETAATSDAVVFITFVQELKRKHPIWKKAVEEDFRGGQRVLERQRYQFPTDWIHADQMEGEWSAFNEILNRKNNVIQEQLAGLQLKIVAEDKAIDERIKTLVAEWEKNKPVQGSIRPDVAANTLSVYEGKLNRLIKEYEQISRAKEALDLEMSKDDRLQPVLEEVGDLKSVWASLGGIWASVDVLSESLWTSVVPRKVRQQLDKLIMDSKKLPSRMRQYAAFEYMQKSLRNLLKANILIVDLKSDALRDRHWRQLFKALNVKGHLAMSELTLGNIWDFDLIANEKTVRDVITMAQGEMGLEEFLKQVKDTWTNYILELVPYQNKCRLIKGWDDLFAKCSEQLNALTAMKASPYYKVFEEEASAWEDKLNRVHVLFDVWIDVQRQWVYLEGIFTGSADIKHLLPTESSRFQNINTEFLVVMKRVYKSPYVLDVLNLPNIQRSLERLLDLLSKIQKALGEYLERERSSFPRFYFVGDEDLLEIIGNAKEVPRIQKHLRKMFAGIAFIDLSDDEAVIRGMASKEGEKVQFTKPVSLKNAPKINEWLTMLETEMRYTLANLLASAVQDLETLISSGKVDSTSILEWIEKYPSQLVVLAIQANWTRLTEVALIEVGESGSTAAVSNVLSSVERDLDILASSVLTELTPITRKKCEHLITELVHQRDVLRSLIESGVQSNLDFKWLYHMRFYFSSAPTDNPTERLVIRMADASFFYGYEYLGVPDRLVQTPLTDKCYLTLTQALDGRLGGSPFGPAGTGKCWAKGTKIIMHDGSEKTVELIQTGDKVMGDDGTSRLVGNTTAGSGPMYRVTPNVSSSTILPFECNGAHILVLKWAGQPIAESVSSDEHKATWHEYDSAENMVQVLTKVFKNVDEASAFVAEKSQTPIYKDFVWEIPLTSFMNAPKEVREQCVMYRPDAIQSHSSEGILRKALKQHIPSATDLQISELSYALGHKATSTSDISALISPEVHSLLAPVAASLLGANFGKSIIEVLLLDELEVVRLPFLAGIVDAKGSVSKDGKSIQITSLDSYILEKVCRIAKTSGLLSTSPAKVPAIDGDVYQISISGSNISKLPSRGEYVGQIKDIEADSNFSWTFNIQPLGMGEYFGFTLDGNRRLLLSDMTVSHNTESVKALGTQLGKFVLVFCCDENFDFQAMGRIFVGLCQVGAWGCFDEFNRLEERILSAVSQQIQTIQLGLRKSLEASLKHTGSGKPPATEIELVEKKVKLSDDTGIFITMNPGYAGRSNLPDNLKKLFRSIAMTHPDRELIAQVMLYSQGFRTAELLASKVVPLFNLCSEQLSPQPHYDFGLRALKSVLVSAGNLKRDLPADVKEGGAGGINEQELLIQSIRETVMPKLVGFDIPLLDSLLKDVFPGVEYQPVDLEKLCGAIKEVCEQRNLILGEKWLGKVIQLYQIQNIHHGLMMVGPSGTGKTMAWQTLLSAMEKIDGIEGVSYVLDPKAISKDDLYGTLDPTTREWTDGLFTHLLRKIVDNIRGESTKRHWIIFDGDVDPEWVENLNSVLDDNRLLTLPNGERLALPPNVHIMFEVETLRYATLATVSRCGMVWFSDDVVDFTMMSQNYLTTLKNVPLDDADDEIIAAPVVQTSTSQAGEADKDESGNPVLAIQRDIATILEPHFARDSLVDRCLEYAASLNHIMDFTKVRAMATLFSLLNQAVRQILEYNSEHPDFPLNPEATEQYVSRHLVSSIIWCFTGDSPLTVRSTMSDFVKSVTTIELPHFGSSGNNGPGMSSTQPTSIIDYYVSISNSGNVEWAPWTDRVPSIEIETHKVVDSDVVIPTVDTIRHEEVLYSWLSEHKPIMLCGPPGSGKTMTLFSALRKLPSLEVIGLNFSSATTPELILKTFEQHCEYRKTPNGVTLSPMMLGRWLVIFCDEINLPTTDKYGTQRVISFMRQLIERGGYWRASDQQWVQLDRVQFVGACNPPTDPGRVPLSHRFLRHAPLIMVDYPGEMSLNQIYGTFNRAMLKVQPNLRAFAEPLTSAMVDVYLASQQRFTPDQQAHYVYSPRELTRWMRGIYEAISPLEVLTVEGLVRVWAHEALRLFQDRLVNNAERKWTDDKIDEVARLHFPTINHEESLNRPILFSNWLSKFYVSVEREELREYVSARLKVFYEEELDVPLVLFNDVLEHVLRIDRVFRQTQGHALLIGVSGSGKTTLTRFVAWMNGLTVFQIKAHNRYTAADFDEDLRTVLRRTGCRGERICFVMDESNVLDSGFLERMNTLLANAEVPGLFEGDEYATLITACREGAAREGLMMDSQEELYNWFTRQVARNLHVVFTMNPPSEGLASRAATSPALFNRCVLDWFGDWSDQALYQVGREFTSLLDLDKSDFVSPDTLPVVYSDLALPPDHRDAIINAFVFVHKSLASVNARLAQRQGKTNFVTPRHYLDFIQHYVKMYRERQEELEEQQRHLNVGLDKLYATVNQVKELRESLATKKSELEAKTAQANEKLQQMVKDQQEAEQKRAASIQIQGELEVKNKEIEERRRVVMIDLENAEPAVMEAQRSVSNIKKQQLTEVRSMANPPVAVKMAMESVCVLLGHRQTEWKALQSIIRRDDFISSIVNFDTDRQMTRGLREKLKREYLSRPEYNFETVNRASKACGPLVKWALAQVNYAEILERVGPLRNEVKQLEQNAEETRVKASTMEKMIDELESSIACYKDEYAALISETQQLKAEMTKVESKVERSVKLLTSLSSEQERWEKGSATFKGQMGTIAGDVLLSAAFLAYSGYFDQQYREQLFARWSTHLEKSGIEFYQDLRLAEYLSTAEQRLEWQSQGLPPDDLAVENAVMLNKFNRYPLIIDPSGQATQYLKTYLQSKSGGSRKLTVTSFLDDAFLKHLESALRFGNPILIQDVEHLDPILNPILNHELCKTGGRVLIRLGNQDIDFSPAFTLFLSTRDPSVSFPPDLSSRVTFVNFTVTRASLQSQCLNQVLQNERPDVEERRRDLIKLQGEFQLRLHALEKELLHALNASQGNILDDDNVIATLETLKTEAAEIARKVEETDGIMAEVDHVTVTYTPLARTCSSVYFALEHLSSIHQFYQFSLDFFKTIFDEVVEANPNLKGVADPGARISILKRDLFRLCFRRAGVSLLHHDHLVLLMQLVIIKLNNDDDVTGSTETINGFESDLDFMLQSSDMGLNTVGSGQNNDSSSSGLTRIGHTDISSQLPSEIDQLVDDNCRSKLEYHMQQLYWCRGLVRRSEETISQWTKFLRSTEPELAVPSSAISSLDESGIAEKLSPVVQIIREWIIIRLFRPDRVMHATTRLVATVFSTPASTSATLESCSLVSELNLPTLVKTEVKPSTPIALCSVPGHDASYRVDTLAIEQKAKLNSIAMGSVEGYQLADQAIAQAAKSGTWVLLKNVHLAPSWLGQLEKRLHTLSPHPQFRLFLTMEINPKVPINLLRHSRVLMFEPPPGIKANLIESLSSIPPSKANHGQPAERTRLYFLLSWVHSIIIERLRYSPLGWTKIYEFNDSDFTCALSTIDGWIDGAAKGKTNLDPEAIPWDAIKTLLKETIYGGRIDNDFDRHVLGSFIDHIFTPAAYNIDFALVDNVGGDQQSDRLTSNGRLLIPEGAAFKDFLTWCHKLPDRQPPTWLGLPSNAENLLLIQKSEALVKKVLQLKAFEDDVDEIALDTNAAGDALGGSSAIDAKLSAKPELPAYMIQVGKMCKSWLSALPTDLPDLNSAENAGTRDSSAQASDPISRVFERETTIMKALLSTVRDDLTQVSKVCEGEIKTTNHLRSLLSDLNSGLVPKSWIGTYTVPHDFTISKWVADFNERLIQNNRVIEQVNSGQSSKDVLKSGVWLGGLVFPEAFITATRQEAAKVLNLSLEELELKLRLCHSKESPADLDLPNTFGLRDLRLEGALIAPSSGQVESPKEGGITKLGVATLYWEKKTYAKQAASSGDDSTASVSIKLPVYLNSDRCNLLFSANVPISATHADAHKESVQRAIAIVAA</sequence>
<dbReference type="Gene3D" id="1.10.8.1220">
    <property type="match status" value="1"/>
</dbReference>
<dbReference type="InterPro" id="IPR042222">
    <property type="entry name" value="Dynein_2_N"/>
</dbReference>
<dbReference type="GO" id="GO:0003677">
    <property type="term" value="F:DNA binding"/>
    <property type="evidence" value="ECO:0007669"/>
    <property type="project" value="InterPro"/>
</dbReference>
<evidence type="ECO:0000256" key="2">
    <source>
        <dbReference type="ARBA" id="ARBA00008887"/>
    </source>
</evidence>
<dbReference type="GO" id="GO:1902850">
    <property type="term" value="P:microtubule cytoskeleton organization involved in mitosis"/>
    <property type="evidence" value="ECO:0007669"/>
    <property type="project" value="UniProtKB-ARBA"/>
</dbReference>
<dbReference type="FunFam" id="3.40.50.300:FF:000996">
    <property type="entry name" value="Cytoplasmic dynein heavy chain"/>
    <property type="match status" value="1"/>
</dbReference>
<dbReference type="Gene3D" id="1.20.1270.280">
    <property type="match status" value="1"/>
</dbReference>
<dbReference type="InterPro" id="IPR026983">
    <property type="entry name" value="DHC"/>
</dbReference>
<dbReference type="Pfam" id="PF18199">
    <property type="entry name" value="Dynein_C"/>
    <property type="match status" value="1"/>
</dbReference>
<dbReference type="Pfam" id="PF03028">
    <property type="entry name" value="Dynein_heavy"/>
    <property type="match status" value="1"/>
</dbReference>
<dbReference type="SMART" id="SM00382">
    <property type="entry name" value="AAA"/>
    <property type="match status" value="2"/>
</dbReference>
<dbReference type="InterPro" id="IPR042228">
    <property type="entry name" value="Dynein_linker_3"/>
</dbReference>
<comment type="subunit">
    <text evidence="3">Consists of at least two heavy chains and a number of intermediate and light chains.</text>
</comment>
<evidence type="ECO:0000256" key="15">
    <source>
        <dbReference type="SAM" id="Coils"/>
    </source>
</evidence>
<accession>A0A9W8A151</accession>
<dbReference type="PROSITE" id="PS50819">
    <property type="entry name" value="INTEIN_ENDONUCLEASE"/>
    <property type="match status" value="1"/>
</dbReference>
<keyword evidence="7" id="KW-0677">Repeat</keyword>
<evidence type="ECO:0000256" key="4">
    <source>
        <dbReference type="ARBA" id="ARBA00022197"/>
    </source>
</evidence>
<protein>
    <recommendedName>
        <fullName evidence="4">Dynein heavy chain, cytoplasmic</fullName>
    </recommendedName>
    <alternativeName>
        <fullName evidence="14">Dynein heavy chain, cytosolic</fullName>
    </alternativeName>
</protein>
<keyword evidence="6" id="KW-0493">Microtubule</keyword>
<keyword evidence="19" id="KW-1185">Reference proteome</keyword>
<dbReference type="InterPro" id="IPR013594">
    <property type="entry name" value="Dynein_heavy_tail"/>
</dbReference>
<dbReference type="InterPro" id="IPR041228">
    <property type="entry name" value="Dynein_C"/>
</dbReference>
<dbReference type="Pfam" id="PF22597">
    <property type="entry name" value="DYN_lid"/>
    <property type="match status" value="1"/>
</dbReference>
<dbReference type="InterPro" id="IPR043160">
    <property type="entry name" value="Dynein_C_barrel"/>
</dbReference>
<evidence type="ECO:0000256" key="11">
    <source>
        <dbReference type="ARBA" id="ARBA00023054"/>
    </source>
</evidence>
<dbReference type="GO" id="GO:0008569">
    <property type="term" value="F:minus-end-directed microtubule motor activity"/>
    <property type="evidence" value="ECO:0007669"/>
    <property type="project" value="InterPro"/>
</dbReference>
<evidence type="ECO:0000256" key="6">
    <source>
        <dbReference type="ARBA" id="ARBA00022701"/>
    </source>
</evidence>
<dbReference type="InterPro" id="IPR035706">
    <property type="entry name" value="AAA_9"/>
</dbReference>
<dbReference type="FunFam" id="3.20.180.20:FF:000002">
    <property type="entry name" value="Cytoplasmic dynein heavy chain 1"/>
    <property type="match status" value="1"/>
</dbReference>
<dbReference type="SUPFAM" id="SSF51294">
    <property type="entry name" value="Hedgehog/intein (Hint) domain"/>
    <property type="match status" value="1"/>
</dbReference>
<dbReference type="Gene3D" id="1.20.920.20">
    <property type="match status" value="2"/>
</dbReference>
<evidence type="ECO:0000256" key="13">
    <source>
        <dbReference type="ARBA" id="ARBA00023212"/>
    </source>
</evidence>
<dbReference type="GO" id="GO:0000235">
    <property type="term" value="C:astral microtubule"/>
    <property type="evidence" value="ECO:0007669"/>
    <property type="project" value="UniProtKB-ARBA"/>
</dbReference>
<gene>
    <name evidence="18" type="primary">DYN1</name>
    <name evidence="18" type="ORF">H4219_004002</name>
</gene>
<dbReference type="GO" id="GO:0045505">
    <property type="term" value="F:dynein intermediate chain binding"/>
    <property type="evidence" value="ECO:0007669"/>
    <property type="project" value="InterPro"/>
</dbReference>
<dbReference type="FunFam" id="3.40.50.300:FF:000373">
    <property type="entry name" value="Cytoplasmic dynein heavy chain 2"/>
    <property type="match status" value="1"/>
</dbReference>
<dbReference type="Pfam" id="PF18198">
    <property type="entry name" value="AAA_lid_11"/>
    <property type="match status" value="1"/>
</dbReference>